<dbReference type="InterPro" id="IPR006530">
    <property type="entry name" value="YD"/>
</dbReference>
<keyword evidence="5" id="KW-1185">Reference proteome</keyword>
<dbReference type="NCBIfam" id="TIGR03696">
    <property type="entry name" value="Rhs_assc_core"/>
    <property type="match status" value="1"/>
</dbReference>
<evidence type="ECO:0000313" key="4">
    <source>
        <dbReference type="EMBL" id="ALN79568.1"/>
    </source>
</evidence>
<dbReference type="InterPro" id="IPR031325">
    <property type="entry name" value="RHS_repeat"/>
</dbReference>
<dbReference type="Pfam" id="PF25023">
    <property type="entry name" value="TEN_YD-shell"/>
    <property type="match status" value="1"/>
</dbReference>
<dbReference type="PATRIC" id="fig|84531.8.peg.1444"/>
<feature type="domain" description="Teneurin-like YD-shell" evidence="3">
    <location>
        <begin position="1057"/>
        <end position="1311"/>
    </location>
</feature>
<organism evidence="4 5">
    <name type="scientific">Lysobacter antibioticus</name>
    <dbReference type="NCBI Taxonomy" id="84531"/>
    <lineage>
        <taxon>Bacteria</taxon>
        <taxon>Pseudomonadati</taxon>
        <taxon>Pseudomonadota</taxon>
        <taxon>Gammaproteobacteria</taxon>
        <taxon>Lysobacterales</taxon>
        <taxon>Lysobacteraceae</taxon>
        <taxon>Lysobacter</taxon>
    </lineage>
</organism>
<dbReference type="EMBL" id="CP011129">
    <property type="protein sequence ID" value="ALN79568.1"/>
    <property type="molecule type" value="Genomic_DNA"/>
</dbReference>
<dbReference type="PANTHER" id="PTHR32305:SF15">
    <property type="entry name" value="PROTEIN RHSA-RELATED"/>
    <property type="match status" value="1"/>
</dbReference>
<dbReference type="PANTHER" id="PTHR32305">
    <property type="match status" value="1"/>
</dbReference>
<feature type="chain" id="PRO_5006596906" evidence="2">
    <location>
        <begin position="22"/>
        <end position="1497"/>
    </location>
</feature>
<reference evidence="4 5" key="1">
    <citation type="journal article" date="2015" name="BMC Genomics">
        <title>Comparative genomics and metabolic profiling of the genus Lysobacter.</title>
        <authorList>
            <person name="de Bruijn I."/>
            <person name="Cheng X."/>
            <person name="de Jager V."/>
            <person name="Exposito R.G."/>
            <person name="Watrous J."/>
            <person name="Patel N."/>
            <person name="Postma J."/>
            <person name="Dorrestein P.C."/>
            <person name="Kobayashi D."/>
            <person name="Raaijmakers J.M."/>
        </authorList>
    </citation>
    <scope>NUCLEOTIDE SEQUENCE [LARGE SCALE GENOMIC DNA]</scope>
    <source>
        <strain evidence="4 5">76</strain>
    </source>
</reference>
<sequence length="1497" mass="161982">MKRLSSLLFLLLCMLASAVSAQEHRVPSMTMYLAGVSGKSNLYSDPDLACRLVGDSLNATPYPYYSTTHTNARYGTHPDWGIGCYYDEIQRVSGAIIYNQFRQNYVVPKQVCPNGYNYLKGEFACVRYWSVIAPNKPGQQCDVGNPITCNNGAKSEAVQDDLTAQLSLTRTYYSAPVIPGAAFVFGKEWYSDLTRALIVSEERPPAMQAAFAIRENGKLLIFSKYADGEWRPEDDLREYRLKRLEVNGQVSWRLGKPDNSQEIYDSHGRIAQEMRDGRVYATYLRDESGRVKTVLDASGRSATLTYANTAGNLTRIDLPDGQSIVYAYDESGRLAKVTKSVGETDYSYTTILGSSYLTQIAHDGVPYAAFAYDDRGRAISTEHAGGVERYAVNYGADGSNVSVSTPEGGALQLQFRTQLGVNIPTQVQNNGADSQSFSSGFVYDTKSNVVTKRSGNLLTCNYYDANWLYVTASYQYPGSVASCPPSAAAAAATASLRGTATVWDEGLALPLERSIYSGGGSLLSKQAIAYNARGQVLSSTAIDPASPGSTRAATTKYCEQADIAAGSCPSLGLVTSVDGPRTDVADITQYSYYASDDPSCAAAPTTCPHRKGDLWKITNALGQVAEILRYDGAGRVLSSKDPNGVITDLEYHPRGWLAANKLRGPDDGTEADDAITRFEYKPSGLIGKVMQADGSYTQYDYDAAQRLIDVRDNAGNSVHYTLDPASNRIKEETKDSLGALKRTLSRVYNQLGQLKTAKDAYENATSYTYDAAGNADTVTDALGSVTDSDYDPLGRLVRTLQDMSGINAQILFQHDALNRITQVTDPKGLNTVYGYNGFGDIASISSQDTGGAVDTFDGAGNQKTRTDARGVQSTRSYDALNRVTGIGYPDSSLNIGYTYDVSQGVCAAGETFSQGRLTQVTAQAGSTQYCYDRFGQLVRKVQTSNGRALTLRYAYTLAGRLSSITYPDGAVVSYQRDAHGRVTRVDAKHAGGVTETLLSQATHHAFGAIAGWTYGNGRVLSREVDLNYQPKAVRDPAAGGLSVAFGFDEASNLTSLTPSTGPAVKLDYDALGRLTYLRDSPTGAAIDSYTYDATGNRLSFANSAGSQVYTYPVDNHRLSQAGSGGARGYDASGNTTAVGSDGFVYNDAGQLGQFKQSGVVKASYQYNGAGEQVRKSVAGAERYAIYDEAGHWLGEYDGNGATIQQAIWLDDLPAGVWSGHGAQQKLFYVEADHLGTPRVVIDPVRDVAVWNWDLKGEAFGNSPPNQDPDLDGTAFAFNLRFPGQVFDSISGLSYNYFRYYEAASGRYTQSDPIGLGGGLATYSYVGNAPLTRIDPFGLEAVLPASSPVPPVNWSWLRAAGGRAGGVGLAGWAGWEVGSYIHRNNSELISDLIANAANACRFDFYCRILEAEIAARVAELRQRYFEALNDRQDLFGRAFLDRNLGRRKGTWVGHQIQFYGLQRGLRKLIKDAISKGCRVSSEDISLATAAYPNQPLPR</sequence>
<dbReference type="InterPro" id="IPR056823">
    <property type="entry name" value="TEN-like_YD-shell"/>
</dbReference>
<evidence type="ECO:0000256" key="2">
    <source>
        <dbReference type="SAM" id="SignalP"/>
    </source>
</evidence>
<proteinExistence type="predicted"/>
<evidence type="ECO:0000256" key="1">
    <source>
        <dbReference type="ARBA" id="ARBA00022737"/>
    </source>
</evidence>
<dbReference type="RefSeq" id="WP_057917138.1">
    <property type="nucleotide sequence ID" value="NZ_CP011129.1"/>
</dbReference>
<evidence type="ECO:0000313" key="5">
    <source>
        <dbReference type="Proteomes" id="UP000060787"/>
    </source>
</evidence>
<dbReference type="InterPro" id="IPR050708">
    <property type="entry name" value="T6SS_VgrG/RHS"/>
</dbReference>
<dbReference type="NCBIfam" id="TIGR01643">
    <property type="entry name" value="YD_repeat_2x"/>
    <property type="match status" value="3"/>
</dbReference>
<dbReference type="Proteomes" id="UP000060787">
    <property type="component" value="Chromosome"/>
</dbReference>
<feature type="signal peptide" evidence="2">
    <location>
        <begin position="1"/>
        <end position="21"/>
    </location>
</feature>
<accession>A0A0S2F7R1</accession>
<dbReference type="InterPro" id="IPR022385">
    <property type="entry name" value="Rhs_assc_core"/>
</dbReference>
<dbReference type="Gene3D" id="2.180.10.10">
    <property type="entry name" value="RHS repeat-associated core"/>
    <property type="match status" value="3"/>
</dbReference>
<dbReference type="Pfam" id="PF05593">
    <property type="entry name" value="RHS_repeat"/>
    <property type="match status" value="5"/>
</dbReference>
<evidence type="ECO:0000259" key="3">
    <source>
        <dbReference type="Pfam" id="PF25023"/>
    </source>
</evidence>
<keyword evidence="1" id="KW-0677">Repeat</keyword>
<dbReference type="STRING" id="84531.LA76x_1412"/>
<keyword evidence="2" id="KW-0732">Signal</keyword>
<name>A0A0S2F7R1_LYSAN</name>
<dbReference type="KEGG" id="lab:LA76x_1412"/>
<protein>
    <submittedName>
        <fullName evidence="4">RHS repeat-associated core domain protein</fullName>
    </submittedName>
</protein>
<gene>
    <name evidence="4" type="ORF">LA76x_1412</name>
</gene>